<evidence type="ECO:0000256" key="1">
    <source>
        <dbReference type="ARBA" id="ARBA00038087"/>
    </source>
</evidence>
<dbReference type="RefSeq" id="WP_135707324.1">
    <property type="nucleotide sequence ID" value="NZ_CP038638.1"/>
</dbReference>
<feature type="domain" description="Baseplate protein J-like barrel" evidence="2">
    <location>
        <begin position="88"/>
        <end position="169"/>
    </location>
</feature>
<evidence type="ECO:0000259" key="3">
    <source>
        <dbReference type="Pfam" id="PF26078"/>
    </source>
</evidence>
<accession>A0A4P7LMU3</accession>
<evidence type="ECO:0000259" key="4">
    <source>
        <dbReference type="Pfam" id="PF26079"/>
    </source>
</evidence>
<evidence type="ECO:0000313" key="6">
    <source>
        <dbReference type="Proteomes" id="UP000295294"/>
    </source>
</evidence>
<feature type="domain" description="Baseplate J-like central" evidence="3">
    <location>
        <begin position="191"/>
        <end position="261"/>
    </location>
</feature>
<proteinExistence type="inferred from homology"/>
<evidence type="ECO:0000313" key="5">
    <source>
        <dbReference type="EMBL" id="QBY56159.1"/>
    </source>
</evidence>
<dbReference type="EMBL" id="CP038638">
    <property type="protein sequence ID" value="QBY56159.1"/>
    <property type="molecule type" value="Genomic_DNA"/>
</dbReference>
<organism evidence="5 6">
    <name type="scientific">Cupriavidus oxalaticus</name>
    <dbReference type="NCBI Taxonomy" id="96344"/>
    <lineage>
        <taxon>Bacteria</taxon>
        <taxon>Pseudomonadati</taxon>
        <taxon>Pseudomonadota</taxon>
        <taxon>Betaproteobacteria</taxon>
        <taxon>Burkholderiales</taxon>
        <taxon>Burkholderiaceae</taxon>
        <taxon>Cupriavidus</taxon>
    </lineage>
</organism>
<dbReference type="InterPro" id="IPR006949">
    <property type="entry name" value="Barrel_Baseplate_J-like"/>
</dbReference>
<name>A0A4P7LMU3_9BURK</name>
<reference evidence="5 6" key="1">
    <citation type="submission" date="2019-03" db="EMBL/GenBank/DDBJ databases">
        <title>Efficiently degradation of phenoxyalkanoic acid herbicides by Cupriavidus oxalaticus strain X32.</title>
        <authorList>
            <person name="Sheng X."/>
        </authorList>
    </citation>
    <scope>NUCLEOTIDE SEQUENCE [LARGE SCALE GENOMIC DNA]</scope>
    <source>
        <strain evidence="5 6">X32</strain>
        <plasmid evidence="5 6">unnamed3</plasmid>
    </source>
</reference>
<sequence>MPFELPTLPKLIERADADLSSKSQDALRRSDQQALTRVHSGATFGLYGYLGWVARQILPDTCDDDMVLRYAALRLKNGRLAAVSAAGTVRCTGQVGSVVDVGVLMQTNNGRRYQVTEAATLGVDGAVVKVQAVEAGTDGNLTAGTVLTMVSPVLGVADQVTVLAPGLTGGTPQESIEGLRQRVLRSYQVVPQGGSASDYVTWALEVPGVTRAWCLSNYIGRGTVGVLFVRDGDADPIPDALAVASVQAHIDEVRPVTALEAFVVAPQPHAIHYQLRVTPDTTAVREAVEANLRALHARGTEPGATLLRTHMDEAISLAEGETDHELLSPAADVTVGRTELPVFGSVAWL</sequence>
<keyword evidence="5" id="KW-0614">Plasmid</keyword>
<feature type="domain" description="Baseplate J-like C-terminal" evidence="4">
    <location>
        <begin position="275"/>
        <end position="348"/>
    </location>
</feature>
<gene>
    <name evidence="5" type="ORF">E0W60_34450</name>
</gene>
<protein>
    <submittedName>
        <fullName evidence="5">Baseplate J/gp47 family protein</fullName>
    </submittedName>
</protein>
<dbReference type="Pfam" id="PF26078">
    <property type="entry name" value="Baseplate_J_M"/>
    <property type="match status" value="1"/>
</dbReference>
<dbReference type="KEGG" id="cox:E0W60_34450"/>
<dbReference type="AlphaFoldDB" id="A0A4P7LMU3"/>
<comment type="similarity">
    <text evidence="1">Belongs to the Mu gp47/PBSX XkdT family.</text>
</comment>
<geneLocation type="plasmid" evidence="5">
    <name>unnamed3</name>
</geneLocation>
<dbReference type="Pfam" id="PF26079">
    <property type="entry name" value="Baseplate_J_C"/>
    <property type="match status" value="1"/>
</dbReference>
<dbReference type="Proteomes" id="UP000295294">
    <property type="component" value="Plasmid unnamed3"/>
</dbReference>
<dbReference type="InterPro" id="IPR058531">
    <property type="entry name" value="Baseplate_J_M"/>
</dbReference>
<dbReference type="PANTHER" id="PTHR37829:SF3">
    <property type="entry name" value="PROTEIN JAYE-RELATED"/>
    <property type="match status" value="1"/>
</dbReference>
<evidence type="ECO:0000259" key="2">
    <source>
        <dbReference type="Pfam" id="PF04865"/>
    </source>
</evidence>
<dbReference type="PANTHER" id="PTHR37829">
    <property type="entry name" value="PHAGE-LIKE ELEMENT PBSX PROTEIN XKDT"/>
    <property type="match status" value="1"/>
</dbReference>
<dbReference type="InterPro" id="IPR052399">
    <property type="entry name" value="Phage_Baseplate_Assmbl_Protein"/>
</dbReference>
<dbReference type="InterPro" id="IPR058530">
    <property type="entry name" value="Baseplate_J-like_C"/>
</dbReference>
<dbReference type="Pfam" id="PF04865">
    <property type="entry name" value="Baseplate_J"/>
    <property type="match status" value="1"/>
</dbReference>
<dbReference type="OrthoDB" id="7565172at2"/>